<proteinExistence type="predicted"/>
<dbReference type="AlphaFoldDB" id="A0AAV7IU83"/>
<dbReference type="InterPro" id="IPR018379">
    <property type="entry name" value="BEN_domain"/>
</dbReference>
<evidence type="ECO:0000313" key="2">
    <source>
        <dbReference type="EMBL" id="KAH0556693.1"/>
    </source>
</evidence>
<protein>
    <recommendedName>
        <fullName evidence="1">BEN domain-containing protein</fullName>
    </recommendedName>
</protein>
<reference evidence="2 3" key="1">
    <citation type="journal article" date="2021" name="J. Hered.">
        <title>A chromosome-level genome assembly of the parasitoid wasp, Cotesia glomerata (Hymenoptera: Braconidae).</title>
        <authorList>
            <person name="Pinto B.J."/>
            <person name="Weis J.J."/>
            <person name="Gamble T."/>
            <person name="Ode P.J."/>
            <person name="Paul R."/>
            <person name="Zaspel J.M."/>
        </authorList>
    </citation>
    <scope>NUCLEOTIDE SEQUENCE [LARGE SCALE GENOMIC DNA]</scope>
    <source>
        <strain evidence="2">CgM1</strain>
    </source>
</reference>
<feature type="domain" description="BEN" evidence="1">
    <location>
        <begin position="212"/>
        <end position="302"/>
    </location>
</feature>
<evidence type="ECO:0000259" key="1">
    <source>
        <dbReference type="PROSITE" id="PS51457"/>
    </source>
</evidence>
<name>A0AAV7IU83_COTGL</name>
<accession>A0AAV7IU83</accession>
<dbReference type="GO" id="GO:0003677">
    <property type="term" value="F:DNA binding"/>
    <property type="evidence" value="ECO:0007669"/>
    <property type="project" value="InterPro"/>
</dbReference>
<organism evidence="2 3">
    <name type="scientific">Cotesia glomerata</name>
    <name type="common">Lepidopteran parasitic wasp</name>
    <name type="synonym">Apanteles glomeratus</name>
    <dbReference type="NCBI Taxonomy" id="32391"/>
    <lineage>
        <taxon>Eukaryota</taxon>
        <taxon>Metazoa</taxon>
        <taxon>Ecdysozoa</taxon>
        <taxon>Arthropoda</taxon>
        <taxon>Hexapoda</taxon>
        <taxon>Insecta</taxon>
        <taxon>Pterygota</taxon>
        <taxon>Neoptera</taxon>
        <taxon>Endopterygota</taxon>
        <taxon>Hymenoptera</taxon>
        <taxon>Apocrita</taxon>
        <taxon>Ichneumonoidea</taxon>
        <taxon>Braconidae</taxon>
        <taxon>Microgastrinae</taxon>
        <taxon>Cotesia</taxon>
    </lineage>
</organism>
<dbReference type="PROSITE" id="PS51457">
    <property type="entry name" value="BEN"/>
    <property type="match status" value="1"/>
</dbReference>
<keyword evidence="3" id="KW-1185">Reference proteome</keyword>
<sequence>MEFVLVLWTNKKPATFSIIPETEIRICDKNKYKAKYGSHWYNVKILRKSADKKWLESLDVFTDGTLYQPIPTVETLSIDTQSIDQEERINLRQKEVEEDADQVEKLGDLEYQVSGLQIEDKMDAADKNQDNNFVSEIGVPQEFLFSTKHLEQDIRQDLADRRADHDHSLVENQVVNEVINNKTFNSIQIRGGSVEKNLNLPKPVYQIKLVEGRDLWINKVDLDDIVDRSVKPSDLTRKLLAHFVGEEELKTMSVSGKGGWKPVPQNILKTVKSFVKEKSGENNVGGFNRWVTKYCNRLRATEYPLEESAYPQQE</sequence>
<evidence type="ECO:0000313" key="3">
    <source>
        <dbReference type="Proteomes" id="UP000826195"/>
    </source>
</evidence>
<dbReference type="Proteomes" id="UP000826195">
    <property type="component" value="Unassembled WGS sequence"/>
</dbReference>
<gene>
    <name evidence="2" type="ORF">KQX54_001952</name>
</gene>
<dbReference type="EMBL" id="JAHXZJ010000748">
    <property type="protein sequence ID" value="KAH0556693.1"/>
    <property type="molecule type" value="Genomic_DNA"/>
</dbReference>
<comment type="caution">
    <text evidence="2">The sequence shown here is derived from an EMBL/GenBank/DDBJ whole genome shotgun (WGS) entry which is preliminary data.</text>
</comment>